<dbReference type="Proteomes" id="UP000289821">
    <property type="component" value="Unassembled WGS sequence"/>
</dbReference>
<accession>A0A4Q0NPF7</accession>
<reference evidence="1 2" key="1">
    <citation type="submission" date="2018-07" db="EMBL/GenBank/DDBJ databases">
        <title>Leeuwenhoekiella genomics.</title>
        <authorList>
            <person name="Tahon G."/>
            <person name="Willems A."/>
        </authorList>
    </citation>
    <scope>NUCLEOTIDE SEQUENCE [LARGE SCALE GENOMIC DNA]</scope>
    <source>
        <strain evidence="1 2">R-50232</strain>
    </source>
</reference>
<comment type="caution">
    <text evidence="1">The sequence shown here is derived from an EMBL/GenBank/DDBJ whole genome shotgun (WGS) entry which is preliminary data.</text>
</comment>
<dbReference type="EMBL" id="QOVI01000012">
    <property type="protein sequence ID" value="RXG11324.1"/>
    <property type="molecule type" value="Genomic_DNA"/>
</dbReference>
<organism evidence="1 2">
    <name type="scientific">Leeuwenhoekiella aestuarii</name>
    <dbReference type="NCBI Taxonomy" id="2249426"/>
    <lineage>
        <taxon>Bacteria</taxon>
        <taxon>Pseudomonadati</taxon>
        <taxon>Bacteroidota</taxon>
        <taxon>Flavobacteriia</taxon>
        <taxon>Flavobacteriales</taxon>
        <taxon>Flavobacteriaceae</taxon>
        <taxon>Leeuwenhoekiella</taxon>
    </lineage>
</organism>
<evidence type="ECO:0000313" key="2">
    <source>
        <dbReference type="Proteomes" id="UP000289821"/>
    </source>
</evidence>
<keyword evidence="2" id="KW-1185">Reference proteome</keyword>
<protein>
    <recommendedName>
        <fullName evidence="3">HTH luxR-type domain-containing protein</fullName>
    </recommendedName>
</protein>
<evidence type="ECO:0008006" key="3">
    <source>
        <dbReference type="Google" id="ProtNLM"/>
    </source>
</evidence>
<name>A0A4Q0NPF7_9FLAO</name>
<dbReference type="RefSeq" id="WP_128762938.1">
    <property type="nucleotide sequence ID" value="NZ_QOVI01000012.1"/>
</dbReference>
<sequence>MNTLTEYETYIISALAQGANIQEVKKVLRHFGQKPDSVSSIEKKLKELKKKFDCKTTFQLVYELGRYVVEIDVEEILK</sequence>
<gene>
    <name evidence="1" type="ORF">DSM04_11255</name>
</gene>
<dbReference type="AlphaFoldDB" id="A0A4Q0NPF7"/>
<evidence type="ECO:0000313" key="1">
    <source>
        <dbReference type="EMBL" id="RXG11324.1"/>
    </source>
</evidence>
<dbReference type="OrthoDB" id="1449977at2"/>
<proteinExistence type="predicted"/>